<protein>
    <submittedName>
        <fullName evidence="3">Amidohydrolase family protein</fullName>
    </submittedName>
</protein>
<dbReference type="Gene3D" id="3.20.20.140">
    <property type="entry name" value="Metal-dependent hydrolases"/>
    <property type="match status" value="1"/>
</dbReference>
<accession>A0ABU8XX90</accession>
<dbReference type="InterPro" id="IPR006680">
    <property type="entry name" value="Amidohydro-rel"/>
</dbReference>
<dbReference type="Pfam" id="PF04909">
    <property type="entry name" value="Amidohydro_2"/>
    <property type="match status" value="1"/>
</dbReference>
<evidence type="ECO:0000313" key="4">
    <source>
        <dbReference type="Proteomes" id="UP001375743"/>
    </source>
</evidence>
<sequence>MPGFPIVDSHVHLYDPTWLRYSWLKRLPRLDRRFDLADLDRARGPVQIDKIVFAEVCVDPGLHLAEAAWVQRLADQDPRLCGMIAHAPIEKGAAVEEDLVRLAENRILRGVRRLMEIEVDQSFVLEPRFIEGLEVLPRFGLGFDICVKHWGLVFAIELARRCPEVGFVLDHIGKPGIRHGLKEPWWSQIQELARLPNVVCKVSGVITEADHARWTKEQVRPYIEHAIECFGFDRVLYGSDWTVAELTHRYPEWVALLDEVLAGCSESELRRFWRDNAIRCYRLDEG</sequence>
<feature type="domain" description="Amidohydrolase-related" evidence="2">
    <location>
        <begin position="7"/>
        <end position="283"/>
    </location>
</feature>
<dbReference type="RefSeq" id="WP_418161685.1">
    <property type="nucleotide sequence ID" value="NZ_JBBLZC010000036.1"/>
</dbReference>
<dbReference type="InterPro" id="IPR052350">
    <property type="entry name" value="Metallo-dep_Lactonases"/>
</dbReference>
<dbReference type="EMBL" id="JBBLZC010000036">
    <property type="protein sequence ID" value="MEK0085835.1"/>
    <property type="molecule type" value="Genomic_DNA"/>
</dbReference>
<dbReference type="PANTHER" id="PTHR43569">
    <property type="entry name" value="AMIDOHYDROLASE"/>
    <property type="match status" value="1"/>
</dbReference>
<comment type="similarity">
    <text evidence="1">Belongs to the metallo-dependent hydrolases superfamily.</text>
</comment>
<dbReference type="Proteomes" id="UP001375743">
    <property type="component" value="Unassembled WGS sequence"/>
</dbReference>
<evidence type="ECO:0000313" key="3">
    <source>
        <dbReference type="EMBL" id="MEK0085835.1"/>
    </source>
</evidence>
<name>A0ABU8XX90_9PROT</name>
<organism evidence="3 4">
    <name type="scientific">Benzoatithermus flavus</name>
    <dbReference type="NCBI Taxonomy" id="3108223"/>
    <lineage>
        <taxon>Bacteria</taxon>
        <taxon>Pseudomonadati</taxon>
        <taxon>Pseudomonadota</taxon>
        <taxon>Alphaproteobacteria</taxon>
        <taxon>Geminicoccales</taxon>
        <taxon>Geminicoccaceae</taxon>
        <taxon>Benzoatithermus</taxon>
    </lineage>
</organism>
<evidence type="ECO:0000256" key="1">
    <source>
        <dbReference type="ARBA" id="ARBA00038310"/>
    </source>
</evidence>
<reference evidence="3 4" key="1">
    <citation type="submission" date="2024-01" db="EMBL/GenBank/DDBJ databases">
        <title>Multi-omics insights into the function and evolution of sodium benzoate biodegradation pathways in Benzoatithermus flavus gen. nov., sp. nov. from hot spring.</title>
        <authorList>
            <person name="Hu C.-J."/>
            <person name="Li W.-J."/>
        </authorList>
    </citation>
    <scope>NUCLEOTIDE SEQUENCE [LARGE SCALE GENOMIC DNA]</scope>
    <source>
        <strain evidence="3 4">SYSU G07066</strain>
    </source>
</reference>
<dbReference type="InterPro" id="IPR032466">
    <property type="entry name" value="Metal_Hydrolase"/>
</dbReference>
<dbReference type="PANTHER" id="PTHR43569:SF2">
    <property type="entry name" value="AMIDOHYDROLASE-RELATED DOMAIN-CONTAINING PROTEIN"/>
    <property type="match status" value="1"/>
</dbReference>
<comment type="caution">
    <text evidence="3">The sequence shown here is derived from an EMBL/GenBank/DDBJ whole genome shotgun (WGS) entry which is preliminary data.</text>
</comment>
<gene>
    <name evidence="3" type="ORF">U1T56_21990</name>
</gene>
<keyword evidence="4" id="KW-1185">Reference proteome</keyword>
<proteinExistence type="inferred from homology"/>
<evidence type="ECO:0000259" key="2">
    <source>
        <dbReference type="Pfam" id="PF04909"/>
    </source>
</evidence>
<dbReference type="SUPFAM" id="SSF51556">
    <property type="entry name" value="Metallo-dependent hydrolases"/>
    <property type="match status" value="1"/>
</dbReference>